<evidence type="ECO:0000313" key="5">
    <source>
        <dbReference type="Proteomes" id="UP001075354"/>
    </source>
</evidence>
<protein>
    <recommendedName>
        <fullName evidence="3">Peptidase S1 domain-containing protein</fullName>
    </recommendedName>
</protein>
<evidence type="ECO:0000256" key="1">
    <source>
        <dbReference type="ARBA" id="ARBA00023157"/>
    </source>
</evidence>
<organism evidence="4 5">
    <name type="scientific">Megalurothrips usitatus</name>
    <name type="common">bean blossom thrips</name>
    <dbReference type="NCBI Taxonomy" id="439358"/>
    <lineage>
        <taxon>Eukaryota</taxon>
        <taxon>Metazoa</taxon>
        <taxon>Ecdysozoa</taxon>
        <taxon>Arthropoda</taxon>
        <taxon>Hexapoda</taxon>
        <taxon>Insecta</taxon>
        <taxon>Pterygota</taxon>
        <taxon>Neoptera</taxon>
        <taxon>Paraneoptera</taxon>
        <taxon>Thysanoptera</taxon>
        <taxon>Terebrantia</taxon>
        <taxon>Thripoidea</taxon>
        <taxon>Thripidae</taxon>
        <taxon>Megalurothrips</taxon>
    </lineage>
</organism>
<dbReference type="PROSITE" id="PS50240">
    <property type="entry name" value="TRYPSIN_DOM"/>
    <property type="match status" value="1"/>
</dbReference>
<comment type="similarity">
    <text evidence="2">Belongs to the peptidase S1 family. CLIP subfamily.</text>
</comment>
<dbReference type="Gene3D" id="2.40.10.10">
    <property type="entry name" value="Trypsin-like serine proteases"/>
    <property type="match status" value="1"/>
</dbReference>
<keyword evidence="1" id="KW-1015">Disulfide bond</keyword>
<reference evidence="4" key="1">
    <citation type="submission" date="2022-12" db="EMBL/GenBank/DDBJ databases">
        <title>Chromosome-level genome assembly of the bean flower thrips Megalurothrips usitatus.</title>
        <authorList>
            <person name="Ma L."/>
            <person name="Liu Q."/>
            <person name="Li H."/>
            <person name="Cai W."/>
        </authorList>
    </citation>
    <scope>NUCLEOTIDE SEQUENCE</scope>
    <source>
        <strain evidence="4">Cailab_2022a</strain>
    </source>
</reference>
<evidence type="ECO:0000259" key="3">
    <source>
        <dbReference type="PROSITE" id="PS50240"/>
    </source>
</evidence>
<evidence type="ECO:0000256" key="2">
    <source>
        <dbReference type="ARBA" id="ARBA00024195"/>
    </source>
</evidence>
<dbReference type="SUPFAM" id="SSF50494">
    <property type="entry name" value="Trypsin-like serine proteases"/>
    <property type="match status" value="1"/>
</dbReference>
<dbReference type="InterPro" id="IPR043504">
    <property type="entry name" value="Peptidase_S1_PA_chymotrypsin"/>
</dbReference>
<name>A0AAV7X936_9NEOP</name>
<dbReference type="PANTHER" id="PTHR24256">
    <property type="entry name" value="TRYPTASE-RELATED"/>
    <property type="match status" value="1"/>
</dbReference>
<keyword evidence="5" id="KW-1185">Reference proteome</keyword>
<dbReference type="SMART" id="SM00020">
    <property type="entry name" value="Tryp_SPc"/>
    <property type="match status" value="1"/>
</dbReference>
<dbReference type="GO" id="GO:0004252">
    <property type="term" value="F:serine-type endopeptidase activity"/>
    <property type="evidence" value="ECO:0007669"/>
    <property type="project" value="InterPro"/>
</dbReference>
<dbReference type="GO" id="GO:0006508">
    <property type="term" value="P:proteolysis"/>
    <property type="evidence" value="ECO:0007669"/>
    <property type="project" value="InterPro"/>
</dbReference>
<evidence type="ECO:0000313" key="4">
    <source>
        <dbReference type="EMBL" id="KAJ1522498.1"/>
    </source>
</evidence>
<sequence>MNGTFSRYFCCQVTFQYGDAYQYNQQYGCAGALIAPNAILTAARCKNLGCFPIFKVYVTDPFGNDGIPGVWNFDVESVHVHPEYRSGEAYADLAIVKLTQSVDLRTFQPLCLDTPAHGEVRPGTRAQAAGWNVQGDSWFNIRYAMANTTISIRGAEECSSALLSHNKIRRAHPNGLLQSQMCAGGLGEPSYAGEYGVPLSLHTHTLRSAVHERDFPMARVLGVASSLSYCTARTPDGSLLPDLFTSAASSLAWIESVVWPDE</sequence>
<comment type="caution">
    <text evidence="4">The sequence shown here is derived from an EMBL/GenBank/DDBJ whole genome shotgun (WGS) entry which is preliminary data.</text>
</comment>
<dbReference type="AlphaFoldDB" id="A0AAV7X936"/>
<dbReference type="InterPro" id="IPR009003">
    <property type="entry name" value="Peptidase_S1_PA"/>
</dbReference>
<dbReference type="Pfam" id="PF00089">
    <property type="entry name" value="Trypsin"/>
    <property type="match status" value="1"/>
</dbReference>
<proteinExistence type="inferred from homology"/>
<dbReference type="EMBL" id="JAPTSV010000011">
    <property type="protein sequence ID" value="KAJ1522498.1"/>
    <property type="molecule type" value="Genomic_DNA"/>
</dbReference>
<accession>A0AAV7X936</accession>
<dbReference type="Proteomes" id="UP001075354">
    <property type="component" value="Chromosome 11"/>
</dbReference>
<dbReference type="InterPro" id="IPR001254">
    <property type="entry name" value="Trypsin_dom"/>
</dbReference>
<gene>
    <name evidence="4" type="ORF">ONE63_001688</name>
</gene>
<feature type="domain" description="Peptidase S1" evidence="3">
    <location>
        <begin position="1"/>
        <end position="259"/>
    </location>
</feature>
<dbReference type="InterPro" id="IPR051487">
    <property type="entry name" value="Ser/Thr_Proteases_Immune/Dev"/>
</dbReference>